<dbReference type="EMBL" id="CDMY01000297">
    <property type="protein sequence ID" value="CEM00693.1"/>
    <property type="molecule type" value="Genomic_DNA"/>
</dbReference>
<dbReference type="Proteomes" id="UP000041254">
    <property type="component" value="Unassembled WGS sequence"/>
</dbReference>
<keyword evidence="3" id="KW-1185">Reference proteome</keyword>
<dbReference type="AlphaFoldDB" id="A0A0G4ER22"/>
<evidence type="ECO:0000313" key="2">
    <source>
        <dbReference type="EMBL" id="CEM00693.1"/>
    </source>
</evidence>
<dbReference type="InParanoid" id="A0A0G4ER22"/>
<proteinExistence type="predicted"/>
<dbReference type="VEuPathDB" id="CryptoDB:Vbra_5369"/>
<evidence type="ECO:0000313" key="3">
    <source>
        <dbReference type="Proteomes" id="UP000041254"/>
    </source>
</evidence>
<name>A0A0G4ER22_VITBC</name>
<evidence type="ECO:0000256" key="1">
    <source>
        <dbReference type="SAM" id="MobiDB-lite"/>
    </source>
</evidence>
<protein>
    <submittedName>
        <fullName evidence="2">Uncharacterized protein</fullName>
    </submittedName>
</protein>
<gene>
    <name evidence="2" type="ORF">Vbra_5369</name>
</gene>
<accession>A0A0G4ER22</accession>
<sequence length="151" mass="16832">MPQLRYPLFRHPPSHTLANLSEPSSMVGADDPSKTKVFNPGDKILVCGLHPSSDFICEDREGNRWVLPHRWLRGPGQGGDGICAEIMGADCCMWDAYEIPDDETDLSKYPGVLPPSNEAMKDIVFEPLPDKFRGREPTEEETAPLPEQKAQ</sequence>
<organism evidence="2 3">
    <name type="scientific">Vitrella brassicaformis (strain CCMP3155)</name>
    <dbReference type="NCBI Taxonomy" id="1169540"/>
    <lineage>
        <taxon>Eukaryota</taxon>
        <taxon>Sar</taxon>
        <taxon>Alveolata</taxon>
        <taxon>Colpodellida</taxon>
        <taxon>Vitrellaceae</taxon>
        <taxon>Vitrella</taxon>
    </lineage>
</organism>
<feature type="compositionally biased region" description="Basic and acidic residues" evidence="1">
    <location>
        <begin position="128"/>
        <end position="137"/>
    </location>
</feature>
<feature type="region of interest" description="Disordered" evidence="1">
    <location>
        <begin position="128"/>
        <end position="151"/>
    </location>
</feature>
<reference evidence="2 3" key="1">
    <citation type="submission" date="2014-11" db="EMBL/GenBank/DDBJ databases">
        <authorList>
            <person name="Zhu J."/>
            <person name="Qi W."/>
            <person name="Song R."/>
        </authorList>
    </citation>
    <scope>NUCLEOTIDE SEQUENCE [LARGE SCALE GENOMIC DNA]</scope>
</reference>